<reference evidence="3" key="1">
    <citation type="journal article" date="2011" name="J. Bacteriol.">
        <title>Complete genome of the cellulolytic ruminal bacterium Ruminococcus albus 7.</title>
        <authorList>
            <person name="Suen G."/>
            <person name="Stevenson D.M."/>
            <person name="Bruce D.C."/>
            <person name="Chertkov O."/>
            <person name="Copeland A."/>
            <person name="Cheng J.F."/>
            <person name="Detter C."/>
            <person name="Detter J.C."/>
            <person name="Goodwin L.A."/>
            <person name="Han C.S."/>
            <person name="Hauser L.J."/>
            <person name="Ivanova N.N."/>
            <person name="Kyrpides N.C."/>
            <person name="Land M.L."/>
            <person name="Lapidus A."/>
            <person name="Lucas S."/>
            <person name="Ovchinnikova G."/>
            <person name="Pitluck S."/>
            <person name="Tapia R."/>
            <person name="Woyke T."/>
            <person name="Boyum J."/>
            <person name="Mead D."/>
            <person name="Weimer P.J."/>
        </authorList>
    </citation>
    <scope>NUCLEOTIDE SEQUENCE [LARGE SCALE GENOMIC DNA]</scope>
    <source>
        <strain evidence="3">ATCC 27210 / DSM 20455 / JCM 14654 / NCDO 2250 / 7</strain>
        <plasmid evidence="3">pRUMAL01</plasmid>
    </source>
</reference>
<dbReference type="SMART" id="SM00479">
    <property type="entry name" value="EXOIII"/>
    <property type="match status" value="1"/>
</dbReference>
<feature type="domain" description="Exonuclease" evidence="1">
    <location>
        <begin position="23"/>
        <end position="195"/>
    </location>
</feature>
<dbReference type="RefSeq" id="WP_013483321.1">
    <property type="nucleotide sequence ID" value="NC_014824.1"/>
</dbReference>
<dbReference type="GO" id="GO:0003676">
    <property type="term" value="F:nucleic acid binding"/>
    <property type="evidence" value="ECO:0007669"/>
    <property type="project" value="InterPro"/>
</dbReference>
<dbReference type="CDD" id="cd06127">
    <property type="entry name" value="DEDDh"/>
    <property type="match status" value="1"/>
</dbReference>
<dbReference type="GO" id="GO:0005829">
    <property type="term" value="C:cytosol"/>
    <property type="evidence" value="ECO:0007669"/>
    <property type="project" value="TreeGrafter"/>
</dbReference>
<dbReference type="eggNOG" id="COG2176">
    <property type="taxonomic scope" value="Bacteria"/>
</dbReference>
<evidence type="ECO:0000259" key="1">
    <source>
        <dbReference type="SMART" id="SM00479"/>
    </source>
</evidence>
<name>E6UJC5_RUMA7</name>
<dbReference type="Pfam" id="PF00929">
    <property type="entry name" value="RNase_T"/>
    <property type="match status" value="1"/>
</dbReference>
<accession>E6UJC5</accession>
<dbReference type="EMBL" id="CP002404">
    <property type="protein sequence ID" value="ADU23771.1"/>
    <property type="molecule type" value="Genomic_DNA"/>
</dbReference>
<dbReference type="HOGENOM" id="CLU_917599_0_0_9"/>
<keyword evidence="2" id="KW-0269">Exonuclease</keyword>
<dbReference type="InterPro" id="IPR012337">
    <property type="entry name" value="RNaseH-like_sf"/>
</dbReference>
<organism evidence="2 3">
    <name type="scientific">Ruminococcus albus (strain ATCC 27210 / DSM 20455 / JCM 14654 / NCDO 2250 / 7)</name>
    <dbReference type="NCBI Taxonomy" id="697329"/>
    <lineage>
        <taxon>Bacteria</taxon>
        <taxon>Bacillati</taxon>
        <taxon>Bacillota</taxon>
        <taxon>Clostridia</taxon>
        <taxon>Eubacteriales</taxon>
        <taxon>Oscillospiraceae</taxon>
        <taxon>Ruminococcus</taxon>
    </lineage>
</organism>
<dbReference type="AlphaFoldDB" id="E6UJC5"/>
<dbReference type="Gene3D" id="3.30.420.10">
    <property type="entry name" value="Ribonuclease H-like superfamily/Ribonuclease H"/>
    <property type="match status" value="1"/>
</dbReference>
<protein>
    <submittedName>
        <fullName evidence="2">Exonuclease RNase T and DNA polymerase III</fullName>
    </submittedName>
</protein>
<gene>
    <name evidence="2" type="ordered locus">Rumal_3308</name>
</gene>
<dbReference type="PANTHER" id="PTHR30231:SF41">
    <property type="entry name" value="DNA POLYMERASE III SUBUNIT EPSILON"/>
    <property type="match status" value="1"/>
</dbReference>
<evidence type="ECO:0000313" key="2">
    <source>
        <dbReference type="EMBL" id="ADU23771.1"/>
    </source>
</evidence>
<dbReference type="InterPro" id="IPR036397">
    <property type="entry name" value="RNaseH_sf"/>
</dbReference>
<dbReference type="SUPFAM" id="SSF53098">
    <property type="entry name" value="Ribonuclease H-like"/>
    <property type="match status" value="1"/>
</dbReference>
<proteinExistence type="predicted"/>
<dbReference type="InterPro" id="IPR013520">
    <property type="entry name" value="Ribonucl_H"/>
</dbReference>
<dbReference type="OrthoDB" id="9776650at2"/>
<sequence>MYNSYIYKEHVRQCVKMARAGIPICVIDLETTGRSAKDSYVFQFAGLKCIIDKSLTPKIIESLCVFIKPEVPLNERITEITGFTNEDLKDKADEETVFPRIKKFMDNCIMCSHNTAFEESFMNAMYARNGCVFKPAEIIDTLKMSRDLHKEEKSHKLGVIAERYGIADGVKFHDARDDTIICGRLLSRFLSEYVDAKNDDQSKKITPKVHSVSYWEGKRHDQKRLYIFTNLGTVWFSVTDSTWGEKDKDVISMINMDSLIKQAFVLTGSDDLVELSKFKGSVKC</sequence>
<dbReference type="GO" id="GO:0045004">
    <property type="term" value="P:DNA replication proofreading"/>
    <property type="evidence" value="ECO:0007669"/>
    <property type="project" value="TreeGrafter"/>
</dbReference>
<geneLocation type="plasmid" evidence="2 3">
    <name>pRUMAL01</name>
</geneLocation>
<keyword evidence="2" id="KW-0540">Nuclease</keyword>
<dbReference type="PANTHER" id="PTHR30231">
    <property type="entry name" value="DNA POLYMERASE III SUBUNIT EPSILON"/>
    <property type="match status" value="1"/>
</dbReference>
<dbReference type="KEGG" id="ral:Rumal_3308"/>
<dbReference type="Proteomes" id="UP000006919">
    <property type="component" value="Plasmid pRUMAL01"/>
</dbReference>
<keyword evidence="2" id="KW-0378">Hydrolase</keyword>
<evidence type="ECO:0000313" key="3">
    <source>
        <dbReference type="Proteomes" id="UP000006919"/>
    </source>
</evidence>
<dbReference type="GO" id="GO:0008408">
    <property type="term" value="F:3'-5' exonuclease activity"/>
    <property type="evidence" value="ECO:0007669"/>
    <property type="project" value="TreeGrafter"/>
</dbReference>
<keyword evidence="2" id="KW-0614">Plasmid</keyword>